<evidence type="ECO:0000256" key="1">
    <source>
        <dbReference type="ARBA" id="ARBA00023015"/>
    </source>
</evidence>
<keyword evidence="7" id="KW-1185">Reference proteome</keyword>
<evidence type="ECO:0000256" key="3">
    <source>
        <dbReference type="ARBA" id="ARBA00023163"/>
    </source>
</evidence>
<dbReference type="PROSITE" id="PS50977">
    <property type="entry name" value="HTH_TETR_2"/>
    <property type="match status" value="2"/>
</dbReference>
<gene>
    <name evidence="6" type="ORF">WCD41_08085</name>
</gene>
<dbReference type="Gene3D" id="1.10.10.60">
    <property type="entry name" value="Homeodomain-like"/>
    <property type="match status" value="2"/>
</dbReference>
<dbReference type="Gene3D" id="1.10.357.10">
    <property type="entry name" value="Tetracycline Repressor, domain 2"/>
    <property type="match status" value="2"/>
</dbReference>
<dbReference type="Proteomes" id="UP001370100">
    <property type="component" value="Unassembled WGS sequence"/>
</dbReference>
<evidence type="ECO:0000256" key="2">
    <source>
        <dbReference type="ARBA" id="ARBA00023125"/>
    </source>
</evidence>
<proteinExistence type="predicted"/>
<dbReference type="PRINTS" id="PR00455">
    <property type="entry name" value="HTHTETR"/>
</dbReference>
<name>A0ABU8N410_9PSEU</name>
<reference evidence="6 7" key="1">
    <citation type="submission" date="2024-03" db="EMBL/GenBank/DDBJ databases">
        <title>Actinomycetospora sp. OC33-EN06, a novel actinomycete isolated from wild orchid (Aerides multiflora).</title>
        <authorList>
            <person name="Suriyachadkun C."/>
        </authorList>
    </citation>
    <scope>NUCLEOTIDE SEQUENCE [LARGE SCALE GENOMIC DNA]</scope>
    <source>
        <strain evidence="6 7">OC33-EN06</strain>
    </source>
</reference>
<dbReference type="InterPro" id="IPR001647">
    <property type="entry name" value="HTH_TetR"/>
</dbReference>
<evidence type="ECO:0000313" key="7">
    <source>
        <dbReference type="Proteomes" id="UP001370100"/>
    </source>
</evidence>
<organism evidence="6 7">
    <name type="scientific">Actinomycetospora aeridis</name>
    <dbReference type="NCBI Taxonomy" id="3129231"/>
    <lineage>
        <taxon>Bacteria</taxon>
        <taxon>Bacillati</taxon>
        <taxon>Actinomycetota</taxon>
        <taxon>Actinomycetes</taxon>
        <taxon>Pseudonocardiales</taxon>
        <taxon>Pseudonocardiaceae</taxon>
        <taxon>Actinomycetospora</taxon>
    </lineage>
</organism>
<keyword evidence="3" id="KW-0804">Transcription</keyword>
<feature type="DNA-binding region" description="H-T-H motif" evidence="4">
    <location>
        <begin position="34"/>
        <end position="53"/>
    </location>
</feature>
<dbReference type="RefSeq" id="WP_337712897.1">
    <property type="nucleotide sequence ID" value="NZ_JBBEGL010000002.1"/>
</dbReference>
<evidence type="ECO:0000256" key="4">
    <source>
        <dbReference type="PROSITE-ProRule" id="PRU00335"/>
    </source>
</evidence>
<dbReference type="PANTHER" id="PTHR30055:SF234">
    <property type="entry name" value="HTH-TYPE TRANSCRIPTIONAL REGULATOR BETI"/>
    <property type="match status" value="1"/>
</dbReference>
<feature type="domain" description="HTH tetR-type" evidence="5">
    <location>
        <begin position="199"/>
        <end position="259"/>
    </location>
</feature>
<keyword evidence="2 4" id="KW-0238">DNA-binding</keyword>
<dbReference type="InterPro" id="IPR009057">
    <property type="entry name" value="Homeodomain-like_sf"/>
</dbReference>
<accession>A0ABU8N410</accession>
<comment type="caution">
    <text evidence="6">The sequence shown here is derived from an EMBL/GenBank/DDBJ whole genome shotgun (WGS) entry which is preliminary data.</text>
</comment>
<dbReference type="EMBL" id="JBBEGL010000002">
    <property type="protein sequence ID" value="MEJ2886411.1"/>
    <property type="molecule type" value="Genomic_DNA"/>
</dbReference>
<dbReference type="PANTHER" id="PTHR30055">
    <property type="entry name" value="HTH-TYPE TRANSCRIPTIONAL REGULATOR RUTR"/>
    <property type="match status" value="1"/>
</dbReference>
<dbReference type="Pfam" id="PF00440">
    <property type="entry name" value="TetR_N"/>
    <property type="match status" value="2"/>
</dbReference>
<keyword evidence="1" id="KW-0805">Transcription regulation</keyword>
<sequence>MTAAPVRRRPRDRRRQILAAAAALFWSEGYHRVGMADVATVVGIAPSALYRHVRGKQELLLAVLDEHMARIEALAAAPGGDLIGGLAALTLERREFGLLWEREAGHLPAAERRAIRHRLRGVADVVATAGTEPDPATAELRAWAALSVLDSPSHHRWTLEGDRFGELLAGAARAVLTTPLPPAAGPPGTAGHAGGLVPASRREALLAAATRLFGEHGYPAVGLGDIGAAAGIAGPSVYRHFATKTDLLLAVLHRGNEALWLGLHHALARAGDADDALARLAADYTAFATGNPEIVSVLVSQTIHLPGPERDGLRRSQRAYLAEWVALLTTARPSLPAPEARVLVHAALALINSLSRVHHLALRPGARDRTAALARCALRAGEQKSVPQH</sequence>
<dbReference type="SUPFAM" id="SSF46689">
    <property type="entry name" value="Homeodomain-like"/>
    <property type="match status" value="2"/>
</dbReference>
<feature type="domain" description="HTH tetR-type" evidence="5">
    <location>
        <begin position="11"/>
        <end position="71"/>
    </location>
</feature>
<evidence type="ECO:0000259" key="5">
    <source>
        <dbReference type="PROSITE" id="PS50977"/>
    </source>
</evidence>
<feature type="DNA-binding region" description="H-T-H motif" evidence="4">
    <location>
        <begin position="222"/>
        <end position="241"/>
    </location>
</feature>
<dbReference type="InterPro" id="IPR050109">
    <property type="entry name" value="HTH-type_TetR-like_transc_reg"/>
</dbReference>
<evidence type="ECO:0000313" key="6">
    <source>
        <dbReference type="EMBL" id="MEJ2886411.1"/>
    </source>
</evidence>
<protein>
    <submittedName>
        <fullName evidence="6">Helix-turn-helix domain-containing protein</fullName>
    </submittedName>
</protein>